<organism evidence="2 3">
    <name type="scientific">Filibacter tadaridae</name>
    <dbReference type="NCBI Taxonomy" id="2483811"/>
    <lineage>
        <taxon>Bacteria</taxon>
        <taxon>Bacillati</taxon>
        <taxon>Bacillota</taxon>
        <taxon>Bacilli</taxon>
        <taxon>Bacillales</taxon>
        <taxon>Caryophanaceae</taxon>
        <taxon>Filibacter</taxon>
    </lineage>
</organism>
<dbReference type="PANTHER" id="PTHR45036">
    <property type="entry name" value="METHYLTRANSFERASE LIKE 7B"/>
    <property type="match status" value="1"/>
</dbReference>
<evidence type="ECO:0000313" key="3">
    <source>
        <dbReference type="Proteomes" id="UP000270468"/>
    </source>
</evidence>
<feature type="domain" description="Methyltransferase type 11" evidence="1">
    <location>
        <begin position="12"/>
        <end position="105"/>
    </location>
</feature>
<dbReference type="InterPro" id="IPR013216">
    <property type="entry name" value="Methyltransf_11"/>
</dbReference>
<dbReference type="RefSeq" id="WP_345788893.1">
    <property type="nucleotide sequence ID" value="NZ_CBCRXF010000005.1"/>
</dbReference>
<dbReference type="CDD" id="cd02440">
    <property type="entry name" value="AdoMet_MTases"/>
    <property type="match status" value="1"/>
</dbReference>
<name>A0A3P5WY58_9BACL</name>
<keyword evidence="2" id="KW-0489">Methyltransferase</keyword>
<reference evidence="2 3" key="1">
    <citation type="submission" date="2018-11" db="EMBL/GenBank/DDBJ databases">
        <authorList>
            <person name="Criscuolo A."/>
        </authorList>
    </citation>
    <scope>NUCLEOTIDE SEQUENCE [LARGE SCALE GENOMIC DNA]</scope>
    <source>
        <strain evidence="2">ATB-66</strain>
    </source>
</reference>
<dbReference type="PANTHER" id="PTHR45036:SF1">
    <property type="entry name" value="METHYLTRANSFERASE LIKE 7A"/>
    <property type="match status" value="1"/>
</dbReference>
<dbReference type="GO" id="GO:0008757">
    <property type="term" value="F:S-adenosylmethionine-dependent methyltransferase activity"/>
    <property type="evidence" value="ECO:0007669"/>
    <property type="project" value="InterPro"/>
</dbReference>
<keyword evidence="2" id="KW-0808">Transferase</keyword>
<dbReference type="Gene3D" id="3.40.50.150">
    <property type="entry name" value="Vaccinia Virus protein VP39"/>
    <property type="match status" value="1"/>
</dbReference>
<dbReference type="GO" id="GO:0032259">
    <property type="term" value="P:methylation"/>
    <property type="evidence" value="ECO:0007669"/>
    <property type="project" value="UniProtKB-KW"/>
</dbReference>
<sequence length="172" mass="19208">MGLINEAVGRVLEIDSGTGVNFPFYEHAIQVDAIEPNPLMSNQSLVAIQNACIPIELHTVSAEELPFADNTFDSVVATLVFCTIPEPAKALQEIRRVSKKGAKLLLFEHVRMDQKLLGKAQDLLNPLWARVADGCQLNRNTLDLLKQSGFTITKVDSYYKDLFLYIECLNEE</sequence>
<evidence type="ECO:0000259" key="1">
    <source>
        <dbReference type="Pfam" id="PF08241"/>
    </source>
</evidence>
<dbReference type="AlphaFoldDB" id="A0A3P5WY58"/>
<dbReference type="EMBL" id="UXAV01000041">
    <property type="protein sequence ID" value="VDC28156.1"/>
    <property type="molecule type" value="Genomic_DNA"/>
</dbReference>
<dbReference type="InterPro" id="IPR052356">
    <property type="entry name" value="Thiol_S-MT"/>
</dbReference>
<dbReference type="InterPro" id="IPR029063">
    <property type="entry name" value="SAM-dependent_MTases_sf"/>
</dbReference>
<proteinExistence type="predicted"/>
<dbReference type="EC" id="2.1.1.-" evidence="2"/>
<dbReference type="SUPFAM" id="SSF53335">
    <property type="entry name" value="S-adenosyl-L-methionine-dependent methyltransferases"/>
    <property type="match status" value="1"/>
</dbReference>
<evidence type="ECO:0000313" key="2">
    <source>
        <dbReference type="EMBL" id="VDC28156.1"/>
    </source>
</evidence>
<keyword evidence="3" id="KW-1185">Reference proteome</keyword>
<protein>
    <submittedName>
        <fullName evidence="2">Putative methyltransferase YcgJ</fullName>
        <ecNumber evidence="2">2.1.1.-</ecNumber>
    </submittedName>
</protein>
<gene>
    <name evidence="2" type="primary">ycgJ</name>
    <name evidence="2" type="ORF">FILTAD_01776</name>
</gene>
<dbReference type="Proteomes" id="UP000270468">
    <property type="component" value="Unassembled WGS sequence"/>
</dbReference>
<dbReference type="Pfam" id="PF08241">
    <property type="entry name" value="Methyltransf_11"/>
    <property type="match status" value="1"/>
</dbReference>
<accession>A0A3P5WY58</accession>